<sequence>MRKALYFLFLLLVGLAFGCNQGTKHPQADLINKNSTEALTDSAILQLADSIDKNQQQMEKYYSLVYQTKNEHTYVERFTWNGIPQLLIEHIKNEGLSSITRKYYFKDNDLILIKENRMLMKSDGSTFDDKRTYLRNNISFKQDARTGHSLAELQRMSFADTKQSKMSNNTDDYTKKIDLLNQMIEGSNNYEMVFDRFISTPDTKYILLKSKIPSDYSATILVNENDALTDSLASDPSIFKEEKLNMNWKIENDEAFYVPVAAKVTSASGLKR</sequence>
<dbReference type="OrthoDB" id="752131at2"/>
<dbReference type="PROSITE" id="PS51257">
    <property type="entry name" value="PROKAR_LIPOPROTEIN"/>
    <property type="match status" value="1"/>
</dbReference>
<dbReference type="Proteomes" id="UP000307244">
    <property type="component" value="Unassembled WGS sequence"/>
</dbReference>
<keyword evidence="3" id="KW-1185">Reference proteome</keyword>
<keyword evidence="1" id="KW-0732">Signal</keyword>
<dbReference type="EMBL" id="SWBQ01000005">
    <property type="protein sequence ID" value="TKC04167.1"/>
    <property type="molecule type" value="Genomic_DNA"/>
</dbReference>
<proteinExistence type="predicted"/>
<reference evidence="2 3" key="1">
    <citation type="submission" date="2019-04" db="EMBL/GenBank/DDBJ databases">
        <title>Pedobacter sp. RP-3-15 sp. nov., isolated from Arctic soil.</title>
        <authorList>
            <person name="Dahal R.H."/>
            <person name="Kim D.-U."/>
        </authorList>
    </citation>
    <scope>NUCLEOTIDE SEQUENCE [LARGE SCALE GENOMIC DNA]</scope>
    <source>
        <strain evidence="2 3">RP-3-15</strain>
    </source>
</reference>
<dbReference type="AlphaFoldDB" id="A0A4U1CHR3"/>
<feature type="signal peptide" evidence="1">
    <location>
        <begin position="1"/>
        <end position="18"/>
    </location>
</feature>
<name>A0A4U1CHR3_9SPHI</name>
<organism evidence="2 3">
    <name type="scientific">Pedobacter frigoris</name>
    <dbReference type="NCBI Taxonomy" id="2571272"/>
    <lineage>
        <taxon>Bacteria</taxon>
        <taxon>Pseudomonadati</taxon>
        <taxon>Bacteroidota</taxon>
        <taxon>Sphingobacteriia</taxon>
        <taxon>Sphingobacteriales</taxon>
        <taxon>Sphingobacteriaceae</taxon>
        <taxon>Pedobacter</taxon>
    </lineage>
</organism>
<gene>
    <name evidence="2" type="ORF">FA047_16320</name>
</gene>
<comment type="caution">
    <text evidence="2">The sequence shown here is derived from an EMBL/GenBank/DDBJ whole genome shotgun (WGS) entry which is preliminary data.</text>
</comment>
<accession>A0A4U1CHR3</accession>
<dbReference type="RefSeq" id="WP_136837159.1">
    <property type="nucleotide sequence ID" value="NZ_SWBQ01000005.1"/>
</dbReference>
<evidence type="ECO:0008006" key="4">
    <source>
        <dbReference type="Google" id="ProtNLM"/>
    </source>
</evidence>
<feature type="chain" id="PRO_5020784873" description="DUF4292 domain-containing protein" evidence="1">
    <location>
        <begin position="19"/>
        <end position="272"/>
    </location>
</feature>
<evidence type="ECO:0000256" key="1">
    <source>
        <dbReference type="SAM" id="SignalP"/>
    </source>
</evidence>
<evidence type="ECO:0000313" key="3">
    <source>
        <dbReference type="Proteomes" id="UP000307244"/>
    </source>
</evidence>
<protein>
    <recommendedName>
        <fullName evidence="4">DUF4292 domain-containing protein</fullName>
    </recommendedName>
</protein>
<evidence type="ECO:0000313" key="2">
    <source>
        <dbReference type="EMBL" id="TKC04167.1"/>
    </source>
</evidence>